<dbReference type="AlphaFoldDB" id="A0A4Y8D2G9"/>
<accession>A0A4Y8D2G9</accession>
<gene>
    <name evidence="2" type="ORF">BOTCAL_0191g00020</name>
</gene>
<dbReference type="Proteomes" id="UP000297299">
    <property type="component" value="Unassembled WGS sequence"/>
</dbReference>
<keyword evidence="3" id="KW-1185">Reference proteome</keyword>
<dbReference type="EMBL" id="PHWZ01000191">
    <property type="protein sequence ID" value="TEY59578.1"/>
    <property type="molecule type" value="Genomic_DNA"/>
</dbReference>
<feature type="region of interest" description="Disordered" evidence="1">
    <location>
        <begin position="41"/>
        <end position="60"/>
    </location>
</feature>
<sequence>MKSLKYSSQVPKYIQASNTLSNFQIYIAAVMFLSNAEPERHTSTAIARPQNPTSTSNSNNFSQAIRALTSRYQKKAAKMGISMEWIDRKVLEDVEIVRKEYLLTGKGQPSDEFVLWFYDVEQRDRDSC</sequence>
<evidence type="ECO:0000256" key="1">
    <source>
        <dbReference type="SAM" id="MobiDB-lite"/>
    </source>
</evidence>
<reference evidence="2 3" key="1">
    <citation type="submission" date="2017-11" db="EMBL/GenBank/DDBJ databases">
        <title>Comparative genomics of Botrytis spp.</title>
        <authorList>
            <person name="Valero-Jimenez C.A."/>
            <person name="Tapia P."/>
            <person name="Veloso J."/>
            <person name="Silva-Moreno E."/>
            <person name="Staats M."/>
            <person name="Valdes J.H."/>
            <person name="Van Kan J.A.L."/>
        </authorList>
    </citation>
    <scope>NUCLEOTIDE SEQUENCE [LARGE SCALE GENOMIC DNA]</scope>
    <source>
        <strain evidence="2 3">MUCL2830</strain>
    </source>
</reference>
<comment type="caution">
    <text evidence="2">The sequence shown here is derived from an EMBL/GenBank/DDBJ whole genome shotgun (WGS) entry which is preliminary data.</text>
</comment>
<evidence type="ECO:0000313" key="2">
    <source>
        <dbReference type="EMBL" id="TEY59578.1"/>
    </source>
</evidence>
<organism evidence="2 3">
    <name type="scientific">Botryotinia calthae</name>
    <dbReference type="NCBI Taxonomy" id="38488"/>
    <lineage>
        <taxon>Eukaryota</taxon>
        <taxon>Fungi</taxon>
        <taxon>Dikarya</taxon>
        <taxon>Ascomycota</taxon>
        <taxon>Pezizomycotina</taxon>
        <taxon>Leotiomycetes</taxon>
        <taxon>Helotiales</taxon>
        <taxon>Sclerotiniaceae</taxon>
        <taxon>Botryotinia</taxon>
    </lineage>
</organism>
<protein>
    <submittedName>
        <fullName evidence="2">Uncharacterized protein</fullName>
    </submittedName>
</protein>
<evidence type="ECO:0000313" key="3">
    <source>
        <dbReference type="Proteomes" id="UP000297299"/>
    </source>
</evidence>
<name>A0A4Y8D2G9_9HELO</name>
<feature type="compositionally biased region" description="Low complexity" evidence="1">
    <location>
        <begin position="49"/>
        <end position="60"/>
    </location>
</feature>
<proteinExistence type="predicted"/>
<dbReference type="OrthoDB" id="3522053at2759"/>